<dbReference type="EMBL" id="GL377305">
    <property type="protein sequence ID" value="EFI97788.1"/>
    <property type="molecule type" value="Genomic_DNA"/>
</dbReference>
<keyword evidence="3" id="KW-1185">Reference proteome</keyword>
<sequence length="537" mass="58348">MSIVSPYSPFFISGLHSRHSSLPESVAPSSFLDTFIDDERSLYPRHSVASSDFLSLDLAAPPPELADRYSKATKRSSGLLPWLSNNANIDRTRPPKNPPTAPLPASPTLTSSKPMSPPVPTLTLVASHSTIPEDILHLVPGEDDDIMPISASEVSQSRAADKRESTSTRNTSSTGRTVSTHYRTTKRDDALAALEGLRRMRSNDTLRFAKFKARAIAKAQRERERVAQGVNWISMSDDEDEDASFWRTSTSSTSHLVSSWRVSSTSSRTASPDADTRRRRGTSCALDFDFDVDHTLGFDALCDDTDRTSTDDLPIPTPHVFARCESTVPPLRESTVLPASIVLPAREDDRASLDSMTSESDELDGFVVVTSPYFDQRASASDSGLVLARSSNHLSPSYTYMDVPPSPAHSAPTHRPNKSTPSFLRPPSLGFSGRKKALSISGGSKAPFAGSSKSPFHGSGKSPLSVSTKSPLSRSPLSASVESPTTPRPKKSKRGRSHHEKSSSADKVEKGSRKLKSFIDLRPAPRVAMGRSFVEVW</sequence>
<dbReference type="AlphaFoldDB" id="D8Q0P7"/>
<feature type="compositionally biased region" description="Low complexity" evidence="1">
    <location>
        <begin position="167"/>
        <end position="180"/>
    </location>
</feature>
<gene>
    <name evidence="2" type="ORF">SCHCODRAFT_256831</name>
</gene>
<dbReference type="Proteomes" id="UP000007431">
    <property type="component" value="Unassembled WGS sequence"/>
</dbReference>
<protein>
    <submittedName>
        <fullName evidence="2">Expressed protein</fullName>
    </submittedName>
</protein>
<feature type="region of interest" description="Disordered" evidence="1">
    <location>
        <begin position="153"/>
        <end position="180"/>
    </location>
</feature>
<name>D8Q0P7_SCHCM</name>
<evidence type="ECO:0000256" key="1">
    <source>
        <dbReference type="SAM" id="MobiDB-lite"/>
    </source>
</evidence>
<feature type="compositionally biased region" description="Polar residues" evidence="1">
    <location>
        <begin position="462"/>
        <end position="485"/>
    </location>
</feature>
<dbReference type="HOGENOM" id="CLU_507297_0_0_1"/>
<feature type="region of interest" description="Disordered" evidence="1">
    <location>
        <begin position="80"/>
        <end position="117"/>
    </location>
</feature>
<feature type="compositionally biased region" description="Basic and acidic residues" evidence="1">
    <location>
        <begin position="500"/>
        <end position="512"/>
    </location>
</feature>
<dbReference type="VEuPathDB" id="FungiDB:SCHCODRAFT_02699053"/>
<feature type="compositionally biased region" description="Pro residues" evidence="1">
    <location>
        <begin position="95"/>
        <end position="105"/>
    </location>
</feature>
<dbReference type="InParanoid" id="D8Q0P7"/>
<evidence type="ECO:0000313" key="3">
    <source>
        <dbReference type="Proteomes" id="UP000007431"/>
    </source>
</evidence>
<reference evidence="2 3" key="1">
    <citation type="journal article" date="2010" name="Nat. Biotechnol.">
        <title>Genome sequence of the model mushroom Schizophyllum commune.</title>
        <authorList>
            <person name="Ohm R.A."/>
            <person name="de Jong J.F."/>
            <person name="Lugones L.G."/>
            <person name="Aerts A."/>
            <person name="Kothe E."/>
            <person name="Stajich J.E."/>
            <person name="de Vries R.P."/>
            <person name="Record E."/>
            <person name="Levasseur A."/>
            <person name="Baker S.E."/>
            <person name="Bartholomew K.A."/>
            <person name="Coutinho P.M."/>
            <person name="Erdmann S."/>
            <person name="Fowler T.J."/>
            <person name="Gathman A.C."/>
            <person name="Lombard V."/>
            <person name="Henrissat B."/>
            <person name="Knabe N."/>
            <person name="Kuees U."/>
            <person name="Lilly W.W."/>
            <person name="Lindquist E."/>
            <person name="Lucas S."/>
            <person name="Magnuson J.K."/>
            <person name="Piumi F."/>
            <person name="Raudaskoski M."/>
            <person name="Salamov A."/>
            <person name="Schmutz J."/>
            <person name="Schwarze F.W.M.R."/>
            <person name="vanKuyk P.A."/>
            <person name="Horton J.S."/>
            <person name="Grigoriev I.V."/>
            <person name="Woesten H.A.B."/>
        </authorList>
    </citation>
    <scope>NUCLEOTIDE SEQUENCE [LARGE SCALE GENOMIC DNA]</scope>
    <source>
        <strain evidence="3">H4-8 / FGSC 9210</strain>
    </source>
</reference>
<feature type="compositionally biased region" description="Basic residues" evidence="1">
    <location>
        <begin position="488"/>
        <end position="499"/>
    </location>
</feature>
<accession>D8Q0P7</accession>
<feature type="region of interest" description="Disordered" evidence="1">
    <location>
        <begin position="257"/>
        <end position="278"/>
    </location>
</feature>
<feature type="compositionally biased region" description="Low complexity" evidence="1">
    <location>
        <begin position="257"/>
        <end position="271"/>
    </location>
</feature>
<organism evidence="3">
    <name type="scientific">Schizophyllum commune (strain H4-8 / FGSC 9210)</name>
    <name type="common">Split gill fungus</name>
    <dbReference type="NCBI Taxonomy" id="578458"/>
    <lineage>
        <taxon>Eukaryota</taxon>
        <taxon>Fungi</taxon>
        <taxon>Dikarya</taxon>
        <taxon>Basidiomycota</taxon>
        <taxon>Agaricomycotina</taxon>
        <taxon>Agaricomycetes</taxon>
        <taxon>Agaricomycetidae</taxon>
        <taxon>Agaricales</taxon>
        <taxon>Schizophyllaceae</taxon>
        <taxon>Schizophyllum</taxon>
    </lineage>
</organism>
<evidence type="ECO:0000313" key="2">
    <source>
        <dbReference type="EMBL" id="EFI97788.1"/>
    </source>
</evidence>
<proteinExistence type="predicted"/>
<feature type="region of interest" description="Disordered" evidence="1">
    <location>
        <begin position="398"/>
        <end position="518"/>
    </location>
</feature>